<sequence length="65" mass="7170">MLGWTLGLRKLVSPPETDAELSPTRLTSRQKKCSYFIVAVVCHNQHVIVVGGCRSPMLGDPSILY</sequence>
<comment type="caution">
    <text evidence="1">The sequence shown here is derived from an EMBL/GenBank/DDBJ whole genome shotgun (WGS) entry which is preliminary data.</text>
</comment>
<evidence type="ECO:0000313" key="2">
    <source>
        <dbReference type="Proteomes" id="UP000677803"/>
    </source>
</evidence>
<protein>
    <submittedName>
        <fullName evidence="1">(Atlantic silverside) hypothetical protein</fullName>
    </submittedName>
</protein>
<dbReference type="EMBL" id="CAJRST010003335">
    <property type="protein sequence ID" value="CAG5867630.1"/>
    <property type="molecule type" value="Genomic_DNA"/>
</dbReference>
<name>A0A8S4ALC4_9TELE</name>
<keyword evidence="2" id="KW-1185">Reference proteome</keyword>
<accession>A0A8S4ALC4</accession>
<proteinExistence type="predicted"/>
<dbReference type="Proteomes" id="UP000677803">
    <property type="component" value="Unassembled WGS sequence"/>
</dbReference>
<gene>
    <name evidence="1" type="ORF">MMEN_LOCUS4414</name>
</gene>
<organism evidence="1 2">
    <name type="scientific">Menidia menidia</name>
    <name type="common">Atlantic silverside</name>
    <dbReference type="NCBI Taxonomy" id="238744"/>
    <lineage>
        <taxon>Eukaryota</taxon>
        <taxon>Metazoa</taxon>
        <taxon>Chordata</taxon>
        <taxon>Craniata</taxon>
        <taxon>Vertebrata</taxon>
        <taxon>Euteleostomi</taxon>
        <taxon>Actinopterygii</taxon>
        <taxon>Neopterygii</taxon>
        <taxon>Teleostei</taxon>
        <taxon>Neoteleostei</taxon>
        <taxon>Acanthomorphata</taxon>
        <taxon>Ovalentaria</taxon>
        <taxon>Atherinomorphae</taxon>
        <taxon>Atheriniformes</taxon>
        <taxon>Atherinopsidae</taxon>
        <taxon>Menidiinae</taxon>
        <taxon>Menidia</taxon>
    </lineage>
</organism>
<reference evidence="1" key="1">
    <citation type="submission" date="2021-05" db="EMBL/GenBank/DDBJ databases">
        <authorList>
            <person name="Tigano A."/>
        </authorList>
    </citation>
    <scope>NUCLEOTIDE SEQUENCE</scope>
</reference>
<dbReference type="AlphaFoldDB" id="A0A8S4ALC4"/>
<evidence type="ECO:0000313" key="1">
    <source>
        <dbReference type="EMBL" id="CAG5867630.1"/>
    </source>
</evidence>